<reference evidence="1 2" key="1">
    <citation type="submission" date="2016-01" db="EMBL/GenBank/DDBJ databases">
        <title>Genome Sequences of Twelve Sporeforming Bacillus Species Isolated from Foods.</title>
        <authorList>
            <person name="Berendsen E.M."/>
            <person name="Wells-Bennik M.H."/>
            <person name="Krawcyk A.O."/>
            <person name="De Jong A."/>
            <person name="Holsappel S."/>
            <person name="Eijlander R.T."/>
            <person name="Kuipers O.P."/>
        </authorList>
    </citation>
    <scope>NUCLEOTIDE SEQUENCE [LARGE SCALE GENOMIC DNA]</scope>
    <source>
        <strain evidence="1 2">B4102</strain>
    </source>
</reference>
<dbReference type="Proteomes" id="UP000075666">
    <property type="component" value="Unassembled WGS sequence"/>
</dbReference>
<evidence type="ECO:0000313" key="1">
    <source>
        <dbReference type="EMBL" id="KYD05813.1"/>
    </source>
</evidence>
<dbReference type="AlphaFoldDB" id="A0A150L0G0"/>
<protein>
    <submittedName>
        <fullName evidence="1">Uncharacterized protein</fullName>
    </submittedName>
</protein>
<organism evidence="1 2">
    <name type="scientific">Heyndrickxia sporothermodurans</name>
    <dbReference type="NCBI Taxonomy" id="46224"/>
    <lineage>
        <taxon>Bacteria</taxon>
        <taxon>Bacillati</taxon>
        <taxon>Bacillota</taxon>
        <taxon>Bacilli</taxon>
        <taxon>Bacillales</taxon>
        <taxon>Bacillaceae</taxon>
        <taxon>Heyndrickxia</taxon>
    </lineage>
</organism>
<keyword evidence="2" id="KW-1185">Reference proteome</keyword>
<dbReference type="EMBL" id="LQYN01000054">
    <property type="protein sequence ID" value="KYD05813.1"/>
    <property type="molecule type" value="Genomic_DNA"/>
</dbReference>
<dbReference type="STRING" id="46224.B4102_3135"/>
<sequence length="52" mass="6346">MFVNKPTHLQQVLPSFLKHIPEIFISYKRRSKYEMGKFKGKMDVSNWREIFD</sequence>
<name>A0A150L0G0_9BACI</name>
<accession>A0A150L0G0</accession>
<gene>
    <name evidence="1" type="ORF">B4102_3135</name>
</gene>
<evidence type="ECO:0000313" key="2">
    <source>
        <dbReference type="Proteomes" id="UP000075666"/>
    </source>
</evidence>
<dbReference type="PATRIC" id="fig|46224.3.peg.3105"/>
<proteinExistence type="predicted"/>
<comment type="caution">
    <text evidence="1">The sequence shown here is derived from an EMBL/GenBank/DDBJ whole genome shotgun (WGS) entry which is preliminary data.</text>
</comment>